<feature type="compositionally biased region" description="Polar residues" evidence="5">
    <location>
        <begin position="64"/>
        <end position="86"/>
    </location>
</feature>
<proteinExistence type="predicted"/>
<dbReference type="InterPro" id="IPR010666">
    <property type="entry name" value="Znf_GRF"/>
</dbReference>
<dbReference type="PROSITE" id="PS51999">
    <property type="entry name" value="ZF_GRF"/>
    <property type="match status" value="1"/>
</dbReference>
<dbReference type="OrthoDB" id="430051at2759"/>
<dbReference type="Proteomes" id="UP000078397">
    <property type="component" value="Unassembled WGS sequence"/>
</dbReference>
<evidence type="ECO:0000256" key="1">
    <source>
        <dbReference type="ARBA" id="ARBA00022723"/>
    </source>
</evidence>
<keyword evidence="1" id="KW-0479">Metal-binding</keyword>
<feature type="domain" description="GRF-type" evidence="6">
    <location>
        <begin position="11"/>
        <end position="52"/>
    </location>
</feature>
<organism evidence="7 8">
    <name type="scientific">Pochonia chlamydosporia 170</name>
    <dbReference type="NCBI Taxonomy" id="1380566"/>
    <lineage>
        <taxon>Eukaryota</taxon>
        <taxon>Fungi</taxon>
        <taxon>Dikarya</taxon>
        <taxon>Ascomycota</taxon>
        <taxon>Pezizomycotina</taxon>
        <taxon>Sordariomycetes</taxon>
        <taxon>Hypocreomycetidae</taxon>
        <taxon>Hypocreales</taxon>
        <taxon>Clavicipitaceae</taxon>
        <taxon>Pochonia</taxon>
    </lineage>
</organism>
<keyword evidence="3" id="KW-0862">Zinc</keyword>
<gene>
    <name evidence="7" type="ORF">VFPPC_00890</name>
</gene>
<evidence type="ECO:0000313" key="8">
    <source>
        <dbReference type="Proteomes" id="UP000078397"/>
    </source>
</evidence>
<comment type="caution">
    <text evidence="7">The sequence shown here is derived from an EMBL/GenBank/DDBJ whole genome shotgun (WGS) entry which is preliminary data.</text>
</comment>
<dbReference type="RefSeq" id="XP_018149171.1">
    <property type="nucleotide sequence ID" value="XM_018280823.1"/>
</dbReference>
<reference evidence="7 8" key="1">
    <citation type="journal article" date="2016" name="PLoS Pathog.">
        <title>Biosynthesis of antibiotic leucinostatins in bio-control fungus Purpureocillium lilacinum and their inhibition on phytophthora revealed by genome mining.</title>
        <authorList>
            <person name="Wang G."/>
            <person name="Liu Z."/>
            <person name="Lin R."/>
            <person name="Li E."/>
            <person name="Mao Z."/>
            <person name="Ling J."/>
            <person name="Yang Y."/>
            <person name="Yin W.B."/>
            <person name="Xie B."/>
        </authorList>
    </citation>
    <scope>NUCLEOTIDE SEQUENCE [LARGE SCALE GENOMIC DNA]</scope>
    <source>
        <strain evidence="7">170</strain>
    </source>
</reference>
<evidence type="ECO:0000256" key="4">
    <source>
        <dbReference type="PROSITE-ProRule" id="PRU01343"/>
    </source>
</evidence>
<keyword evidence="8" id="KW-1185">Reference proteome</keyword>
<dbReference type="GeneID" id="28844817"/>
<evidence type="ECO:0000256" key="2">
    <source>
        <dbReference type="ARBA" id="ARBA00022771"/>
    </source>
</evidence>
<sequence length="176" mass="20629">MARYTDKQWYCHCGEPAKWYDSKKEGSYGDRFIRCPRPRNVQCKFFLWERNEPSERQRYERGSTVPQTPQSVRRTELPTPQTGSSKLESRLAAISFDRETSPTPRKGRGRQVDSEEEVDLYGEVVDLLKSEGVVLKESVKIQLEELVNLRVADYETKVKMSQRAVKRLQRQLLELE</sequence>
<evidence type="ECO:0000313" key="7">
    <source>
        <dbReference type="EMBL" id="OAQ73088.1"/>
    </source>
</evidence>
<dbReference type="EMBL" id="LSBJ02000001">
    <property type="protein sequence ID" value="OAQ73088.1"/>
    <property type="molecule type" value="Genomic_DNA"/>
</dbReference>
<evidence type="ECO:0000259" key="6">
    <source>
        <dbReference type="PROSITE" id="PS51999"/>
    </source>
</evidence>
<protein>
    <submittedName>
        <fullName evidence="7">GRF zinc finger domain-containing protein</fullName>
    </submittedName>
</protein>
<dbReference type="AlphaFoldDB" id="A0A179G6E4"/>
<accession>A0A179G6E4</accession>
<feature type="region of interest" description="Disordered" evidence="5">
    <location>
        <begin position="56"/>
        <end position="114"/>
    </location>
</feature>
<evidence type="ECO:0000256" key="3">
    <source>
        <dbReference type="ARBA" id="ARBA00022833"/>
    </source>
</evidence>
<evidence type="ECO:0000256" key="5">
    <source>
        <dbReference type="SAM" id="MobiDB-lite"/>
    </source>
</evidence>
<keyword evidence="2 4" id="KW-0863">Zinc-finger</keyword>
<dbReference type="GO" id="GO:0008270">
    <property type="term" value="F:zinc ion binding"/>
    <property type="evidence" value="ECO:0007669"/>
    <property type="project" value="UniProtKB-KW"/>
</dbReference>
<dbReference type="KEGG" id="pchm:VFPPC_00890"/>
<name>A0A179G6E4_METCM</name>